<dbReference type="Pfam" id="PF00640">
    <property type="entry name" value="PID"/>
    <property type="match status" value="1"/>
</dbReference>
<dbReference type="InterPro" id="IPR011993">
    <property type="entry name" value="PH-like_dom_sf"/>
</dbReference>
<dbReference type="Proteomes" id="UP001372834">
    <property type="component" value="Unassembled WGS sequence"/>
</dbReference>
<gene>
    <name evidence="5" type="ORF">RUM43_006207</name>
</gene>
<evidence type="ECO:0000313" key="5">
    <source>
        <dbReference type="EMBL" id="KAK6625908.1"/>
    </source>
</evidence>
<evidence type="ECO:0000256" key="2">
    <source>
        <dbReference type="ARBA" id="ARBA00023043"/>
    </source>
</evidence>
<feature type="domain" description="PID" evidence="4">
    <location>
        <begin position="122"/>
        <end position="250"/>
    </location>
</feature>
<proteinExistence type="predicted"/>
<dbReference type="InterPro" id="IPR033635">
    <property type="entry name" value="ANKS1/Caskin"/>
</dbReference>
<dbReference type="EMBL" id="JAWJWE010000037">
    <property type="protein sequence ID" value="KAK6625908.1"/>
    <property type="molecule type" value="Genomic_DNA"/>
</dbReference>
<evidence type="ECO:0000256" key="1">
    <source>
        <dbReference type="ARBA" id="ARBA00022737"/>
    </source>
</evidence>
<organism evidence="5 6">
    <name type="scientific">Polyplax serrata</name>
    <name type="common">Common mouse louse</name>
    <dbReference type="NCBI Taxonomy" id="468196"/>
    <lineage>
        <taxon>Eukaryota</taxon>
        <taxon>Metazoa</taxon>
        <taxon>Ecdysozoa</taxon>
        <taxon>Arthropoda</taxon>
        <taxon>Hexapoda</taxon>
        <taxon>Insecta</taxon>
        <taxon>Pterygota</taxon>
        <taxon>Neoptera</taxon>
        <taxon>Paraneoptera</taxon>
        <taxon>Psocodea</taxon>
        <taxon>Troctomorpha</taxon>
        <taxon>Phthiraptera</taxon>
        <taxon>Anoplura</taxon>
        <taxon>Polyplacidae</taxon>
        <taxon>Polyplax</taxon>
    </lineage>
</organism>
<accession>A0AAN8NST3</accession>
<reference evidence="5 6" key="1">
    <citation type="submission" date="2023-10" db="EMBL/GenBank/DDBJ databases">
        <title>Genomes of two closely related lineages of the louse Polyplax serrata with different host specificities.</title>
        <authorList>
            <person name="Martinu J."/>
            <person name="Tarabai H."/>
            <person name="Stefka J."/>
            <person name="Hypsa V."/>
        </authorList>
    </citation>
    <scope>NUCLEOTIDE SEQUENCE [LARGE SCALE GENOMIC DNA]</scope>
    <source>
        <strain evidence="5">HR10_N</strain>
    </source>
</reference>
<feature type="region of interest" description="Disordered" evidence="3">
    <location>
        <begin position="51"/>
        <end position="96"/>
    </location>
</feature>
<comment type="caution">
    <text evidence="5">The sequence shown here is derived from an EMBL/GenBank/DDBJ whole genome shotgun (WGS) entry which is preliminary data.</text>
</comment>
<dbReference type="PANTHER" id="PTHR24174:SF1">
    <property type="entry name" value="IP14385P"/>
    <property type="match status" value="1"/>
</dbReference>
<evidence type="ECO:0000256" key="3">
    <source>
        <dbReference type="SAM" id="MobiDB-lite"/>
    </source>
</evidence>
<feature type="region of interest" description="Disordered" evidence="3">
    <location>
        <begin position="305"/>
        <end position="326"/>
    </location>
</feature>
<keyword evidence="1" id="KW-0677">Repeat</keyword>
<dbReference type="InterPro" id="IPR006020">
    <property type="entry name" value="PTB/PI_dom"/>
</dbReference>
<sequence length="326" mass="35705">MRWARGRDAGVGGCGWDVGAYGKSNIQQLKDEIREKLPPDTTAQVLSTTCSSLSVPGTGTLRHSHKKNKPAPPPPTGLDGGTPAKPAPNLPIRNPSELLVGVPSTLTTQWRHRPEELVTGCITYVANYLGSTVVKELKGTESTKKSIQKLKKTSKELTTTPDIMLAISYRGVKFLNTGTQELVCEHEIRNIHCACQDADDLTHFAYITKDHISRSHYCHVFCVETMDQATEVILTLGQAFEVAYQITLREQITGSRRNNGHTRSQSANHIVPNVVSLSNSNHTQQNTSNHSRSLSVNECLKTAQLTTNESRGTDGEKAPLVVTEDL</sequence>
<dbReference type="SUPFAM" id="SSF50729">
    <property type="entry name" value="PH domain-like"/>
    <property type="match status" value="1"/>
</dbReference>
<keyword evidence="2" id="KW-0040">ANK repeat</keyword>
<name>A0AAN8NST3_POLSC</name>
<dbReference type="CDD" id="cd01274">
    <property type="entry name" value="PTB_Anks"/>
    <property type="match status" value="1"/>
</dbReference>
<dbReference type="GO" id="GO:0005829">
    <property type="term" value="C:cytosol"/>
    <property type="evidence" value="ECO:0007669"/>
    <property type="project" value="TreeGrafter"/>
</dbReference>
<dbReference type="PANTHER" id="PTHR24174">
    <property type="entry name" value="ANKYRIN REPEAT AND STERILE ALPHA MOTIF DOMAIN-CONTAINING PROTEIN 1"/>
    <property type="match status" value="1"/>
</dbReference>
<evidence type="ECO:0000313" key="6">
    <source>
        <dbReference type="Proteomes" id="UP001372834"/>
    </source>
</evidence>
<evidence type="ECO:0000259" key="4">
    <source>
        <dbReference type="PROSITE" id="PS01179"/>
    </source>
</evidence>
<dbReference type="PROSITE" id="PS01179">
    <property type="entry name" value="PID"/>
    <property type="match status" value="1"/>
</dbReference>
<dbReference type="AlphaFoldDB" id="A0AAN8NST3"/>
<protein>
    <recommendedName>
        <fullName evidence="4">PID domain-containing protein</fullName>
    </recommendedName>
</protein>
<dbReference type="Gene3D" id="2.30.29.30">
    <property type="entry name" value="Pleckstrin-homology domain (PH domain)/Phosphotyrosine-binding domain (PTB)"/>
    <property type="match status" value="1"/>
</dbReference>
<dbReference type="SMART" id="SM00462">
    <property type="entry name" value="PTB"/>
    <property type="match status" value="1"/>
</dbReference>